<feature type="transmembrane region" description="Helical" evidence="1">
    <location>
        <begin position="190"/>
        <end position="208"/>
    </location>
</feature>
<accession>A0A7W6BRN7</accession>
<dbReference type="Pfam" id="PF06055">
    <property type="entry name" value="ExoD"/>
    <property type="match status" value="1"/>
</dbReference>
<dbReference type="Proteomes" id="UP000531216">
    <property type="component" value="Unassembled WGS sequence"/>
</dbReference>
<keyword evidence="3" id="KW-1185">Reference proteome</keyword>
<dbReference type="OrthoDB" id="7949130at2"/>
<sequence length="209" mass="22432">MSDVTGEVRSGQVIEPHDEASVGKTLDELNDAAEGKPSLNLRSIVRAFDTRSYGPFLLLPALLEISPIGGIPGVPTVIAIIIALFAMQILAGRQTMWLPGFLARQTLSSRKLRIATDKLRPIARFLDRWFHGRLAWLTEGVFLKGAALACLALTLTVPPLELVPFASTAPMAAIAAFGLAMMVRDGALMILAYALTILTAVIGLTIWLG</sequence>
<feature type="transmembrane region" description="Helical" evidence="1">
    <location>
        <begin position="134"/>
        <end position="156"/>
    </location>
</feature>
<dbReference type="PIRSF" id="PIRSF033239">
    <property type="entry name" value="ExoD"/>
    <property type="match status" value="1"/>
</dbReference>
<name>A0A7W6BRN7_9HYPH</name>
<protein>
    <recommendedName>
        <fullName evidence="4">Exopolysaccharide synthesis, ExoD</fullName>
    </recommendedName>
</protein>
<dbReference type="PANTHER" id="PTHR41795">
    <property type="entry name" value="EXOPOLYSACCHARIDE SYNTHESIS PROTEIN"/>
    <property type="match status" value="1"/>
</dbReference>
<gene>
    <name evidence="2" type="ORF">GGR05_000860</name>
</gene>
<proteinExistence type="predicted"/>
<evidence type="ECO:0000313" key="2">
    <source>
        <dbReference type="EMBL" id="MBB3934749.1"/>
    </source>
</evidence>
<dbReference type="InterPro" id="IPR010331">
    <property type="entry name" value="ExoD"/>
</dbReference>
<keyword evidence="1" id="KW-0472">Membrane</keyword>
<comment type="caution">
    <text evidence="2">The sequence shown here is derived from an EMBL/GenBank/DDBJ whole genome shotgun (WGS) entry which is preliminary data.</text>
</comment>
<dbReference type="EMBL" id="JACIDO010000001">
    <property type="protein sequence ID" value="MBB3934749.1"/>
    <property type="molecule type" value="Genomic_DNA"/>
</dbReference>
<evidence type="ECO:0000256" key="1">
    <source>
        <dbReference type="SAM" id="Phobius"/>
    </source>
</evidence>
<feature type="transmembrane region" description="Helical" evidence="1">
    <location>
        <begin position="162"/>
        <end position="183"/>
    </location>
</feature>
<evidence type="ECO:0008006" key="4">
    <source>
        <dbReference type="Google" id="ProtNLM"/>
    </source>
</evidence>
<keyword evidence="1" id="KW-0812">Transmembrane</keyword>
<dbReference type="AlphaFoldDB" id="A0A7W6BRN7"/>
<reference evidence="2 3" key="1">
    <citation type="submission" date="2020-08" db="EMBL/GenBank/DDBJ databases">
        <title>Genomic Encyclopedia of Type Strains, Phase IV (KMG-IV): sequencing the most valuable type-strain genomes for metagenomic binning, comparative biology and taxonomic classification.</title>
        <authorList>
            <person name="Goeker M."/>
        </authorList>
    </citation>
    <scope>NUCLEOTIDE SEQUENCE [LARGE SCALE GENOMIC DNA]</scope>
    <source>
        <strain evidence="2 3">DSM 25024</strain>
    </source>
</reference>
<dbReference type="RefSeq" id="WP_090957920.1">
    <property type="nucleotide sequence ID" value="NZ_FOOA01000001.1"/>
</dbReference>
<dbReference type="PANTHER" id="PTHR41795:SF1">
    <property type="entry name" value="EXOPOLYSACCHARIDE SYNTHESIS PROTEIN"/>
    <property type="match status" value="1"/>
</dbReference>
<keyword evidence="1" id="KW-1133">Transmembrane helix</keyword>
<feature type="transmembrane region" description="Helical" evidence="1">
    <location>
        <begin position="65"/>
        <end position="87"/>
    </location>
</feature>
<organism evidence="2 3">
    <name type="scientific">Aureimonas phyllosphaerae</name>
    <dbReference type="NCBI Taxonomy" id="1166078"/>
    <lineage>
        <taxon>Bacteria</taxon>
        <taxon>Pseudomonadati</taxon>
        <taxon>Pseudomonadota</taxon>
        <taxon>Alphaproteobacteria</taxon>
        <taxon>Hyphomicrobiales</taxon>
        <taxon>Aurantimonadaceae</taxon>
        <taxon>Aureimonas</taxon>
    </lineage>
</organism>
<evidence type="ECO:0000313" key="3">
    <source>
        <dbReference type="Proteomes" id="UP000531216"/>
    </source>
</evidence>